<feature type="region of interest" description="Disordered" evidence="1">
    <location>
        <begin position="1"/>
        <end position="26"/>
    </location>
</feature>
<comment type="caution">
    <text evidence="2">The sequence shown here is derived from an EMBL/GenBank/DDBJ whole genome shotgun (WGS) entry which is preliminary data.</text>
</comment>
<sequence length="47" mass="4985">MGVIGQAAMARRLTERGVPTPRGSGAWTHTTVARVLARASIHQRTSA</sequence>
<proteinExistence type="predicted"/>
<dbReference type="GO" id="GO:0000150">
    <property type="term" value="F:DNA strand exchange activity"/>
    <property type="evidence" value="ECO:0007669"/>
    <property type="project" value="InterPro"/>
</dbReference>
<evidence type="ECO:0000256" key="1">
    <source>
        <dbReference type="SAM" id="MobiDB-lite"/>
    </source>
</evidence>
<protein>
    <submittedName>
        <fullName evidence="2">Recombinase family protein</fullName>
    </submittedName>
</protein>
<reference evidence="2" key="1">
    <citation type="submission" date="2020-08" db="EMBL/GenBank/DDBJ databases">
        <authorList>
            <person name="Hu Y."/>
            <person name="Nguyen S.V."/>
            <person name="Li F."/>
            <person name="Fanning S."/>
        </authorList>
    </citation>
    <scope>NUCLEOTIDE SEQUENCE</scope>
    <source>
        <strain evidence="2">SYSU D8009</strain>
    </source>
</reference>
<keyword evidence="3" id="KW-1185">Reference proteome</keyword>
<gene>
    <name evidence="2" type="ORF">H7965_26970</name>
</gene>
<dbReference type="AlphaFoldDB" id="A0A9X0UGG6"/>
<dbReference type="EMBL" id="JACOMF010000090">
    <property type="protein sequence ID" value="MBC4018898.1"/>
    <property type="molecule type" value="Genomic_DNA"/>
</dbReference>
<dbReference type="GO" id="GO:0003677">
    <property type="term" value="F:DNA binding"/>
    <property type="evidence" value="ECO:0007669"/>
    <property type="project" value="InterPro"/>
</dbReference>
<evidence type="ECO:0000313" key="2">
    <source>
        <dbReference type="EMBL" id="MBC4018898.1"/>
    </source>
</evidence>
<name>A0A9X0UGG6_9PROT</name>
<organism evidence="2 3">
    <name type="scientific">Siccirubricoccus deserti</name>
    <dbReference type="NCBI Taxonomy" id="2013562"/>
    <lineage>
        <taxon>Bacteria</taxon>
        <taxon>Pseudomonadati</taxon>
        <taxon>Pseudomonadota</taxon>
        <taxon>Alphaproteobacteria</taxon>
        <taxon>Acetobacterales</taxon>
        <taxon>Roseomonadaceae</taxon>
        <taxon>Siccirubricoccus</taxon>
    </lineage>
</organism>
<dbReference type="Proteomes" id="UP000600101">
    <property type="component" value="Unassembled WGS sequence"/>
</dbReference>
<accession>A0A9X0UGG6</accession>
<evidence type="ECO:0000313" key="3">
    <source>
        <dbReference type="Proteomes" id="UP000600101"/>
    </source>
</evidence>